<keyword evidence="1" id="KW-0645">Protease</keyword>
<dbReference type="InterPro" id="IPR008257">
    <property type="entry name" value="Pept_M19"/>
</dbReference>
<keyword evidence="2" id="KW-1185">Reference proteome</keyword>
<name>X5MDP4_9HYPH</name>
<organism evidence="1 2">
    <name type="scientific">Candidatus Phaeomarinibacter ectocarpi</name>
    <dbReference type="NCBI Taxonomy" id="1458461"/>
    <lineage>
        <taxon>Bacteria</taxon>
        <taxon>Pseudomonadati</taxon>
        <taxon>Pseudomonadota</taxon>
        <taxon>Alphaproteobacteria</taxon>
        <taxon>Hyphomicrobiales</taxon>
        <taxon>Parvibaculaceae</taxon>
        <taxon>Candidatus Phaeomarinibacter</taxon>
    </lineage>
</organism>
<dbReference type="HOGENOM" id="CLU_031404_2_1_5"/>
<evidence type="ECO:0000313" key="1">
    <source>
        <dbReference type="EMBL" id="CDO58654.1"/>
    </source>
</evidence>
<dbReference type="Proteomes" id="UP000032160">
    <property type="component" value="Chromosome I"/>
</dbReference>
<keyword evidence="1" id="KW-0224">Dipeptidase</keyword>
<gene>
    <name evidence="1" type="ORF">BN1012_Phect440</name>
</gene>
<dbReference type="KEGG" id="pect:BN1012_Phect440"/>
<dbReference type="RefSeq" id="WP_043949550.1">
    <property type="nucleotide sequence ID" value="NZ_HG966617.1"/>
</dbReference>
<dbReference type="GO" id="GO:0006508">
    <property type="term" value="P:proteolysis"/>
    <property type="evidence" value="ECO:0007669"/>
    <property type="project" value="InterPro"/>
</dbReference>
<proteinExistence type="predicted"/>
<dbReference type="OrthoDB" id="9804920at2"/>
<dbReference type="PANTHER" id="PTHR10443">
    <property type="entry name" value="MICROSOMAL DIPEPTIDASE"/>
    <property type="match status" value="1"/>
</dbReference>
<dbReference type="EMBL" id="HG966617">
    <property type="protein sequence ID" value="CDO58654.1"/>
    <property type="molecule type" value="Genomic_DNA"/>
</dbReference>
<keyword evidence="1" id="KW-0378">Hydrolase</keyword>
<dbReference type="EC" id="3.4.13.19" evidence="1"/>
<protein>
    <submittedName>
        <fullName evidence="1">Microsomal dipeptidase</fullName>
        <ecNumber evidence="1">3.4.13.19</ecNumber>
    </submittedName>
</protein>
<sequence length="391" mass="41624">MLKWSAIILGALAAIYYGTAWYIVPGALERPNNRVIEHAGYKVSDAARELHASLTIGDLHSDTLLWSRSVLDRADRGHVDVPRLVEGNVALQVFAAVTKVPDGRNYDENTGDSDQITLAAMAQAWPIATWSSLLERAIYQADKLHSAARRAPDALKVIQSRTDIDALLVERAAGKPVVGGLLATEGGHPLEGDIENINVLYDAGYRMIGLHHFFDNFLGGSLHGITGEGLNEHGRAVVKAAEERRMIIDVAHSSPNAVADVLDMATRPVVVSHTGIRGACDSVRNLSDDLMRRIAAQGGLIGIGYWEGAVCDISPAGVAASIVYAVALVGEDHVALGSDYDGGTQVAFDTSELVVLTEALLKAGLTKETIAKIMGGNLVQFLRANLPSGDA</sequence>
<dbReference type="STRING" id="1458461.BN1012_Phect440"/>
<dbReference type="Pfam" id="PF01244">
    <property type="entry name" value="Peptidase_M19"/>
    <property type="match status" value="1"/>
</dbReference>
<dbReference type="Gene3D" id="3.20.20.140">
    <property type="entry name" value="Metal-dependent hydrolases"/>
    <property type="match status" value="1"/>
</dbReference>
<accession>X5MDP4</accession>
<dbReference type="PATRIC" id="fig|1458461.3.peg.439"/>
<dbReference type="PANTHER" id="PTHR10443:SF12">
    <property type="entry name" value="DIPEPTIDASE"/>
    <property type="match status" value="1"/>
</dbReference>
<dbReference type="PROSITE" id="PS51365">
    <property type="entry name" value="RENAL_DIPEPTIDASE_2"/>
    <property type="match status" value="1"/>
</dbReference>
<dbReference type="AlphaFoldDB" id="X5MDP4"/>
<dbReference type="InterPro" id="IPR032466">
    <property type="entry name" value="Metal_Hydrolase"/>
</dbReference>
<dbReference type="SUPFAM" id="SSF51556">
    <property type="entry name" value="Metallo-dependent hydrolases"/>
    <property type="match status" value="1"/>
</dbReference>
<evidence type="ECO:0000313" key="2">
    <source>
        <dbReference type="Proteomes" id="UP000032160"/>
    </source>
</evidence>
<dbReference type="GO" id="GO:0070573">
    <property type="term" value="F:metallodipeptidase activity"/>
    <property type="evidence" value="ECO:0007669"/>
    <property type="project" value="InterPro"/>
</dbReference>
<reference evidence="1 2" key="1">
    <citation type="journal article" date="2014" name="Front. Genet.">
        <title>Genome and metabolic network of "Candidatus Phaeomarinobacter ectocarpi" Ec32, a new candidate genus of Alphaproteobacteria frequently associated with brown algae.</title>
        <authorList>
            <person name="Dittami S.M."/>
            <person name="Barbeyron T."/>
            <person name="Boyen C."/>
            <person name="Cambefort J."/>
            <person name="Collet G."/>
            <person name="Delage L."/>
            <person name="Gobet A."/>
            <person name="Groisillier A."/>
            <person name="Leblanc C."/>
            <person name="Michel G."/>
            <person name="Scornet D."/>
            <person name="Siegel A."/>
            <person name="Tapia J.E."/>
            <person name="Tonon T."/>
        </authorList>
    </citation>
    <scope>NUCLEOTIDE SEQUENCE [LARGE SCALE GENOMIC DNA]</scope>
    <source>
        <strain evidence="1 2">Ec32</strain>
    </source>
</reference>